<dbReference type="Proteomes" id="UP001412067">
    <property type="component" value="Unassembled WGS sequence"/>
</dbReference>
<comment type="caution">
    <text evidence="2">The sequence shown here is derived from an EMBL/GenBank/DDBJ whole genome shotgun (WGS) entry which is preliminary data.</text>
</comment>
<keyword evidence="3" id="KW-1185">Reference proteome</keyword>
<name>A0ABR2MGZ8_9ASPA</name>
<accession>A0ABR2MGZ8</accession>
<protein>
    <submittedName>
        <fullName evidence="2">Uncharacterized protein</fullName>
    </submittedName>
</protein>
<feature type="compositionally biased region" description="Basic and acidic residues" evidence="1">
    <location>
        <begin position="41"/>
        <end position="72"/>
    </location>
</feature>
<sequence>MRETIPSYPDLVHQVEAQITADEAIDAHRQQFEGAQKRRREKEAAPQHQEGRFQEGRQNKQCRRDHQRDQPPRDYTTLNNTRTNMLYATPGNRAPCPPRTSRKVFAGTYTRLTKPA</sequence>
<evidence type="ECO:0000313" key="2">
    <source>
        <dbReference type="EMBL" id="KAK8962869.1"/>
    </source>
</evidence>
<reference evidence="2 3" key="1">
    <citation type="journal article" date="2022" name="Nat. Plants">
        <title>Genomes of leafy and leafless Platanthera orchids illuminate the evolution of mycoheterotrophy.</title>
        <authorList>
            <person name="Li M.H."/>
            <person name="Liu K.W."/>
            <person name="Li Z."/>
            <person name="Lu H.C."/>
            <person name="Ye Q.L."/>
            <person name="Zhang D."/>
            <person name="Wang J.Y."/>
            <person name="Li Y.F."/>
            <person name="Zhong Z.M."/>
            <person name="Liu X."/>
            <person name="Yu X."/>
            <person name="Liu D.K."/>
            <person name="Tu X.D."/>
            <person name="Liu B."/>
            <person name="Hao Y."/>
            <person name="Liao X.Y."/>
            <person name="Jiang Y.T."/>
            <person name="Sun W.H."/>
            <person name="Chen J."/>
            <person name="Chen Y.Q."/>
            <person name="Ai Y."/>
            <person name="Zhai J.W."/>
            <person name="Wu S.S."/>
            <person name="Zhou Z."/>
            <person name="Hsiao Y.Y."/>
            <person name="Wu W.L."/>
            <person name="Chen Y.Y."/>
            <person name="Lin Y.F."/>
            <person name="Hsu J.L."/>
            <person name="Li C.Y."/>
            <person name="Wang Z.W."/>
            <person name="Zhao X."/>
            <person name="Zhong W.Y."/>
            <person name="Ma X.K."/>
            <person name="Ma L."/>
            <person name="Huang J."/>
            <person name="Chen G.Z."/>
            <person name="Huang M.Z."/>
            <person name="Huang L."/>
            <person name="Peng D.H."/>
            <person name="Luo Y.B."/>
            <person name="Zou S.Q."/>
            <person name="Chen S.P."/>
            <person name="Lan S."/>
            <person name="Tsai W.C."/>
            <person name="Van de Peer Y."/>
            <person name="Liu Z.J."/>
        </authorList>
    </citation>
    <scope>NUCLEOTIDE SEQUENCE [LARGE SCALE GENOMIC DNA]</scope>
    <source>
        <strain evidence="2">Lor288</strain>
    </source>
</reference>
<feature type="region of interest" description="Disordered" evidence="1">
    <location>
        <begin position="28"/>
        <end position="101"/>
    </location>
</feature>
<evidence type="ECO:0000313" key="3">
    <source>
        <dbReference type="Proteomes" id="UP001412067"/>
    </source>
</evidence>
<organism evidence="2 3">
    <name type="scientific">Platanthera guangdongensis</name>
    <dbReference type="NCBI Taxonomy" id="2320717"/>
    <lineage>
        <taxon>Eukaryota</taxon>
        <taxon>Viridiplantae</taxon>
        <taxon>Streptophyta</taxon>
        <taxon>Embryophyta</taxon>
        <taxon>Tracheophyta</taxon>
        <taxon>Spermatophyta</taxon>
        <taxon>Magnoliopsida</taxon>
        <taxon>Liliopsida</taxon>
        <taxon>Asparagales</taxon>
        <taxon>Orchidaceae</taxon>
        <taxon>Orchidoideae</taxon>
        <taxon>Orchideae</taxon>
        <taxon>Orchidinae</taxon>
        <taxon>Platanthera</taxon>
    </lineage>
</organism>
<proteinExistence type="predicted"/>
<gene>
    <name evidence="2" type="ORF">KSP40_PGU002543</name>
</gene>
<evidence type="ECO:0000256" key="1">
    <source>
        <dbReference type="SAM" id="MobiDB-lite"/>
    </source>
</evidence>
<dbReference type="EMBL" id="JBBWWR010000008">
    <property type="protein sequence ID" value="KAK8962869.1"/>
    <property type="molecule type" value="Genomic_DNA"/>
</dbReference>
<feature type="compositionally biased region" description="Polar residues" evidence="1">
    <location>
        <begin position="76"/>
        <end position="86"/>
    </location>
</feature>